<keyword evidence="3" id="KW-0050">Antiport</keyword>
<evidence type="ECO:0000256" key="2">
    <source>
        <dbReference type="ARBA" id="ARBA00022448"/>
    </source>
</evidence>
<evidence type="ECO:0000256" key="4">
    <source>
        <dbReference type="ARBA" id="ARBA00022475"/>
    </source>
</evidence>
<dbReference type="RefSeq" id="WP_168935289.1">
    <property type="nucleotide sequence ID" value="NZ_JABAFY010000012.1"/>
</dbReference>
<evidence type="ECO:0000256" key="3">
    <source>
        <dbReference type="ARBA" id="ARBA00022449"/>
    </source>
</evidence>
<feature type="transmembrane region" description="Helical" evidence="9">
    <location>
        <begin position="245"/>
        <end position="264"/>
    </location>
</feature>
<dbReference type="InterPro" id="IPR018461">
    <property type="entry name" value="Na/H_Antiport_NhaC-like_C"/>
</dbReference>
<evidence type="ECO:0000256" key="9">
    <source>
        <dbReference type="SAM" id="Phobius"/>
    </source>
</evidence>
<keyword evidence="6 9" id="KW-1133">Transmembrane helix</keyword>
<name>A0A848CHP7_9BACT</name>
<accession>A0A848CHP7</accession>
<feature type="domain" description="Na+/H+ antiporter NhaC-like C-terminal" evidence="10">
    <location>
        <begin position="150"/>
        <end position="418"/>
    </location>
</feature>
<feature type="transmembrane region" description="Helical" evidence="9">
    <location>
        <begin position="379"/>
        <end position="400"/>
    </location>
</feature>
<reference evidence="11 12" key="1">
    <citation type="submission" date="2020-04" db="EMBL/GenBank/DDBJ databases">
        <authorList>
            <person name="Hitch T.C.A."/>
            <person name="Wylensek D."/>
            <person name="Clavel T."/>
        </authorList>
    </citation>
    <scope>NUCLEOTIDE SEQUENCE [LARGE SCALE GENOMIC DNA]</scope>
    <source>
        <strain evidence="11 12">PG-251-APC-1</strain>
    </source>
</reference>
<evidence type="ECO:0000256" key="6">
    <source>
        <dbReference type="ARBA" id="ARBA00022989"/>
    </source>
</evidence>
<comment type="subcellular location">
    <subcellularLocation>
        <location evidence="1">Cell membrane</location>
        <topology evidence="1">Multi-pass membrane protein</topology>
    </subcellularLocation>
</comment>
<feature type="transmembrane region" description="Helical" evidence="9">
    <location>
        <begin position="65"/>
        <end position="88"/>
    </location>
</feature>
<evidence type="ECO:0000256" key="8">
    <source>
        <dbReference type="ARBA" id="ARBA00038435"/>
    </source>
</evidence>
<dbReference type="InterPro" id="IPR052180">
    <property type="entry name" value="NhaC_Na-H+_Antiporter"/>
</dbReference>
<dbReference type="AlphaFoldDB" id="A0A848CHP7"/>
<dbReference type="Proteomes" id="UP000522333">
    <property type="component" value="Unassembled WGS sequence"/>
</dbReference>
<comment type="similarity">
    <text evidence="8">Belongs to the NhaC Na(+)/H(+) (TC 2.A.35) antiporter family.</text>
</comment>
<keyword evidence="7 9" id="KW-0472">Membrane</keyword>
<gene>
    <name evidence="11" type="ORF">HF854_04895</name>
</gene>
<sequence length="425" mass="45223">MSMNAVVISLFLGGLALCIVTGASLLWALAFGLLCFTGHAFRLGFRPREIVGLCGRGVRTIGNILKIFVLIGMLTAVWRSAGTIPYIIHHCLPWVDPAHFHLWVFLLCNLLSLLLGTSFGTASTLGVVFMLLARTAGLDPLLTAGAVMSGIYVGDRSSPMSSSAALVCALTGTSIYDNVRLMWRTSLLPFFLVCLAYVLLPSARAESLPHVDGLFADGLVLDARALLPAVFMLVPLLLRWDVKKIMACSILAGCVVSLAVQQMSPAALLRCLVLGYEPPAGMEMLAGGGLLSMAQVAGIVLLTSAYAGLLEATGLLDSLSSLCKRLSLRLGAFRTTVLAGLPVAAVSCNQTLGIMLTKQLCAPLWQNGKEMVLPLENGIVLLAAIIPWSIAGSVPCAIMGVGPECLPYAFYLYMVPLTDMLLRRR</sequence>
<proteinExistence type="inferred from homology"/>
<feature type="transmembrane region" description="Helical" evidence="9">
    <location>
        <begin position="100"/>
        <end position="133"/>
    </location>
</feature>
<evidence type="ECO:0000256" key="7">
    <source>
        <dbReference type="ARBA" id="ARBA00023136"/>
    </source>
</evidence>
<dbReference type="PANTHER" id="PTHR33451:SF3">
    <property type="entry name" value="MALATE-2H(+)_NA(+)-LACTATE ANTIPORTER"/>
    <property type="match status" value="1"/>
</dbReference>
<keyword evidence="4" id="KW-1003">Cell membrane</keyword>
<evidence type="ECO:0000313" key="12">
    <source>
        <dbReference type="Proteomes" id="UP000522333"/>
    </source>
</evidence>
<evidence type="ECO:0000256" key="5">
    <source>
        <dbReference type="ARBA" id="ARBA00022692"/>
    </source>
</evidence>
<dbReference type="Pfam" id="PF03553">
    <property type="entry name" value="Na_H_antiporter"/>
    <property type="match status" value="1"/>
</dbReference>
<evidence type="ECO:0000256" key="1">
    <source>
        <dbReference type="ARBA" id="ARBA00004651"/>
    </source>
</evidence>
<keyword evidence="5 9" id="KW-0812">Transmembrane</keyword>
<dbReference type="GO" id="GO:0015297">
    <property type="term" value="F:antiporter activity"/>
    <property type="evidence" value="ECO:0007669"/>
    <property type="project" value="UniProtKB-KW"/>
</dbReference>
<evidence type="ECO:0000259" key="10">
    <source>
        <dbReference type="Pfam" id="PF03553"/>
    </source>
</evidence>
<feature type="transmembrane region" description="Helical" evidence="9">
    <location>
        <begin position="181"/>
        <end position="200"/>
    </location>
</feature>
<feature type="transmembrane region" description="Helical" evidence="9">
    <location>
        <begin position="284"/>
        <end position="309"/>
    </location>
</feature>
<comment type="caution">
    <text evidence="11">The sequence shown here is derived from an EMBL/GenBank/DDBJ whole genome shotgun (WGS) entry which is preliminary data.</text>
</comment>
<dbReference type="EMBL" id="JABAFY010000012">
    <property type="protein sequence ID" value="NME51877.1"/>
    <property type="molecule type" value="Genomic_DNA"/>
</dbReference>
<protein>
    <submittedName>
        <fullName evidence="11">Sodium:proton antiporter</fullName>
    </submittedName>
</protein>
<keyword evidence="2" id="KW-0813">Transport</keyword>
<dbReference type="PANTHER" id="PTHR33451">
    <property type="entry name" value="MALATE-2H(+)/NA(+)-LACTATE ANTIPORTER"/>
    <property type="match status" value="1"/>
</dbReference>
<feature type="transmembrane region" description="Helical" evidence="9">
    <location>
        <begin position="220"/>
        <end position="238"/>
    </location>
</feature>
<dbReference type="GO" id="GO:0005886">
    <property type="term" value="C:plasma membrane"/>
    <property type="evidence" value="ECO:0007669"/>
    <property type="project" value="UniProtKB-SubCell"/>
</dbReference>
<evidence type="ECO:0000313" key="11">
    <source>
        <dbReference type="EMBL" id="NME51877.1"/>
    </source>
</evidence>
<organism evidence="11 12">
    <name type="scientific">Desulfovibrio piger</name>
    <dbReference type="NCBI Taxonomy" id="901"/>
    <lineage>
        <taxon>Bacteria</taxon>
        <taxon>Pseudomonadati</taxon>
        <taxon>Thermodesulfobacteriota</taxon>
        <taxon>Desulfovibrionia</taxon>
        <taxon>Desulfovibrionales</taxon>
        <taxon>Desulfovibrionaceae</taxon>
        <taxon>Desulfovibrio</taxon>
    </lineage>
</organism>